<sequence>MEELLQEGAVQVEAIAGARPDWLILTLVLGGAVCAALLVHSVLMAIFRRLVGRQDEFWRKLLDQSSSLICVGLILFSLALAVPLAPLSDTGSTILRHVLTLGFIGVLTRIAQLALQLFVSLHLRRISKESKDELMTRKHVTQTRILQRIGTTVILVIGISAMLMTFDPVRQYGISLLASAGAASLVVGLSLQPMLKNVFAGIQLAITQPIRIDDSIQVQGETGTVEEITSTYVVVRTWDGRRMILPLNYFIEQPFLNMSRKNTSVTAVAIMNVDYSTPVDALRQKARELVEASPLWDRKSFAVTVTNLKETKMEVRITAGAKNSSAASELAALLREQLVTYLVENHPRALPLAALPSQQPPLDSKTKSPASS</sequence>
<feature type="region of interest" description="Disordered" evidence="5">
    <location>
        <begin position="352"/>
        <end position="372"/>
    </location>
</feature>
<evidence type="ECO:0000256" key="2">
    <source>
        <dbReference type="ARBA" id="ARBA00022692"/>
    </source>
</evidence>
<dbReference type="EMBL" id="JBHUIR010000015">
    <property type="protein sequence ID" value="MFD2258838.1"/>
    <property type="molecule type" value="Genomic_DNA"/>
</dbReference>
<dbReference type="RefSeq" id="WP_345098809.1">
    <property type="nucleotide sequence ID" value="NZ_BAABGS010000019.1"/>
</dbReference>
<dbReference type="SUPFAM" id="SSF50182">
    <property type="entry name" value="Sm-like ribonucleoproteins"/>
    <property type="match status" value="1"/>
</dbReference>
<feature type="transmembrane region" description="Helical" evidence="6">
    <location>
        <begin position="22"/>
        <end position="47"/>
    </location>
</feature>
<dbReference type="Gene3D" id="1.10.287.1260">
    <property type="match status" value="1"/>
</dbReference>
<feature type="transmembrane region" description="Helical" evidence="6">
    <location>
        <begin position="98"/>
        <end position="124"/>
    </location>
</feature>
<dbReference type="InterPro" id="IPR006685">
    <property type="entry name" value="MscS_channel_2nd"/>
</dbReference>
<dbReference type="Gene3D" id="2.30.30.60">
    <property type="match status" value="1"/>
</dbReference>
<dbReference type="Proteomes" id="UP001597373">
    <property type="component" value="Unassembled WGS sequence"/>
</dbReference>
<feature type="domain" description="Mechanosensitive ion channel MscS" evidence="7">
    <location>
        <begin position="195"/>
        <end position="260"/>
    </location>
</feature>
<proteinExistence type="predicted"/>
<evidence type="ECO:0000256" key="6">
    <source>
        <dbReference type="SAM" id="Phobius"/>
    </source>
</evidence>
<accession>A0ABW5DCK4</accession>
<feature type="transmembrane region" description="Helical" evidence="6">
    <location>
        <begin position="68"/>
        <end position="86"/>
    </location>
</feature>
<protein>
    <submittedName>
        <fullName evidence="8">Mechanosensitive ion channel family protein</fullName>
    </submittedName>
</protein>
<dbReference type="InterPro" id="IPR023408">
    <property type="entry name" value="MscS_beta-dom_sf"/>
</dbReference>
<gene>
    <name evidence="8" type="ORF">ACFSMZ_03560</name>
</gene>
<feature type="compositionally biased region" description="Low complexity" evidence="5">
    <location>
        <begin position="352"/>
        <end position="362"/>
    </location>
</feature>
<dbReference type="PANTHER" id="PTHR30566:SF25">
    <property type="entry name" value="INNER MEMBRANE PROTEIN"/>
    <property type="match status" value="1"/>
</dbReference>
<comment type="caution">
    <text evidence="8">The sequence shown here is derived from an EMBL/GenBank/DDBJ whole genome shotgun (WGS) entry which is preliminary data.</text>
</comment>
<evidence type="ECO:0000256" key="3">
    <source>
        <dbReference type="ARBA" id="ARBA00022989"/>
    </source>
</evidence>
<evidence type="ECO:0000256" key="4">
    <source>
        <dbReference type="ARBA" id="ARBA00023136"/>
    </source>
</evidence>
<feature type="transmembrane region" description="Helical" evidence="6">
    <location>
        <begin position="145"/>
        <end position="166"/>
    </location>
</feature>
<evidence type="ECO:0000256" key="5">
    <source>
        <dbReference type="SAM" id="MobiDB-lite"/>
    </source>
</evidence>
<keyword evidence="9" id="KW-1185">Reference proteome</keyword>
<comment type="subcellular location">
    <subcellularLocation>
        <location evidence="1">Membrane</location>
    </subcellularLocation>
</comment>
<feature type="transmembrane region" description="Helical" evidence="6">
    <location>
        <begin position="172"/>
        <end position="191"/>
    </location>
</feature>
<keyword evidence="4 6" id="KW-0472">Membrane</keyword>
<evidence type="ECO:0000313" key="8">
    <source>
        <dbReference type="EMBL" id="MFD2258838.1"/>
    </source>
</evidence>
<dbReference type="PANTHER" id="PTHR30566">
    <property type="entry name" value="YNAI-RELATED MECHANOSENSITIVE ION CHANNEL"/>
    <property type="match status" value="1"/>
</dbReference>
<evidence type="ECO:0000256" key="1">
    <source>
        <dbReference type="ARBA" id="ARBA00004370"/>
    </source>
</evidence>
<dbReference type="InterPro" id="IPR010920">
    <property type="entry name" value="LSM_dom_sf"/>
</dbReference>
<reference evidence="9" key="1">
    <citation type="journal article" date="2019" name="Int. J. Syst. Evol. Microbiol.">
        <title>The Global Catalogue of Microorganisms (GCM) 10K type strain sequencing project: providing services to taxonomists for standard genome sequencing and annotation.</title>
        <authorList>
            <consortium name="The Broad Institute Genomics Platform"/>
            <consortium name="The Broad Institute Genome Sequencing Center for Infectious Disease"/>
            <person name="Wu L."/>
            <person name="Ma J."/>
        </authorList>
    </citation>
    <scope>NUCLEOTIDE SEQUENCE [LARGE SCALE GENOMIC DNA]</scope>
    <source>
        <strain evidence="9">KCTC 23707</strain>
    </source>
</reference>
<evidence type="ECO:0000259" key="7">
    <source>
        <dbReference type="Pfam" id="PF00924"/>
    </source>
</evidence>
<keyword evidence="2 6" id="KW-0812">Transmembrane</keyword>
<organism evidence="8 9">
    <name type="scientific">Chelativorans composti</name>
    <dbReference type="NCBI Taxonomy" id="768533"/>
    <lineage>
        <taxon>Bacteria</taxon>
        <taxon>Pseudomonadati</taxon>
        <taxon>Pseudomonadota</taxon>
        <taxon>Alphaproteobacteria</taxon>
        <taxon>Hyphomicrobiales</taxon>
        <taxon>Phyllobacteriaceae</taxon>
        <taxon>Chelativorans</taxon>
    </lineage>
</organism>
<dbReference type="Pfam" id="PF00924">
    <property type="entry name" value="MS_channel_2nd"/>
    <property type="match status" value="1"/>
</dbReference>
<evidence type="ECO:0000313" key="9">
    <source>
        <dbReference type="Proteomes" id="UP001597373"/>
    </source>
</evidence>
<name>A0ABW5DCK4_9HYPH</name>
<keyword evidence="3 6" id="KW-1133">Transmembrane helix</keyword>